<reference evidence="1" key="1">
    <citation type="submission" date="2023-03" db="EMBL/GenBank/DDBJ databases">
        <title>Selenobaculum gbiensis gen. nov. sp. nov., a new bacterium isolated from the gut microbiota of IBD patient.</title>
        <authorList>
            <person name="Yeo S."/>
            <person name="Park H."/>
            <person name="Huh C.S."/>
        </authorList>
    </citation>
    <scope>NUCLEOTIDE SEQUENCE</scope>
    <source>
        <strain evidence="1">ICN-92133</strain>
    </source>
</reference>
<evidence type="ECO:0000313" key="2">
    <source>
        <dbReference type="Proteomes" id="UP001243623"/>
    </source>
</evidence>
<dbReference type="Proteomes" id="UP001243623">
    <property type="component" value="Chromosome"/>
</dbReference>
<dbReference type="EMBL" id="CP120678">
    <property type="protein sequence ID" value="WIW70461.1"/>
    <property type="molecule type" value="Genomic_DNA"/>
</dbReference>
<proteinExistence type="predicted"/>
<organism evidence="1 2">
    <name type="scientific">Selenobaculum gibii</name>
    <dbReference type="NCBI Taxonomy" id="3054208"/>
    <lineage>
        <taxon>Bacteria</taxon>
        <taxon>Bacillati</taxon>
        <taxon>Bacillota</taxon>
        <taxon>Negativicutes</taxon>
        <taxon>Selenomonadales</taxon>
        <taxon>Selenomonadaceae</taxon>
        <taxon>Selenobaculum</taxon>
    </lineage>
</organism>
<keyword evidence="2" id="KW-1185">Reference proteome</keyword>
<dbReference type="AlphaFoldDB" id="A0A9Y2AIL7"/>
<sequence length="99" mass="11445">MENLYSVAVHFEEDNGYIEYDIQAKTVNVVLKTPEKKAEVEAYLTASHEINVPKDTLMDFEKRVIQPLNSLEELKLALTRMWDATEVYVDWSRPVGVEV</sequence>
<evidence type="ECO:0000313" key="1">
    <source>
        <dbReference type="EMBL" id="WIW70461.1"/>
    </source>
</evidence>
<dbReference type="RefSeq" id="WP_147669668.1">
    <property type="nucleotide sequence ID" value="NZ_CP120678.1"/>
</dbReference>
<accession>A0A9Y2AIL7</accession>
<name>A0A9Y2AIL7_9FIRM</name>
<protein>
    <submittedName>
        <fullName evidence="1">Uncharacterized protein</fullName>
    </submittedName>
</protein>
<dbReference type="KEGG" id="sgbi:P3F81_11320"/>
<gene>
    <name evidence="1" type="ORF">P3F81_11320</name>
</gene>